<keyword evidence="4 9" id="KW-0863">Zinc-finger</keyword>
<name>A0A7I8KI67_SPIIN</name>
<dbReference type="Proteomes" id="UP000663760">
    <property type="component" value="Chromosome 5"/>
</dbReference>
<dbReference type="InterPro" id="IPR018957">
    <property type="entry name" value="Znf_C3HC4_RING-type"/>
</dbReference>
<dbReference type="GO" id="GO:0008270">
    <property type="term" value="F:zinc ion binding"/>
    <property type="evidence" value="ECO:0007669"/>
    <property type="project" value="UniProtKB-KW"/>
</dbReference>
<dbReference type="PROSITE" id="PS50089">
    <property type="entry name" value="ZF_RING_2"/>
    <property type="match status" value="1"/>
</dbReference>
<protein>
    <recommendedName>
        <fullName evidence="10">RING-type domain-containing protein</fullName>
    </recommendedName>
</protein>
<dbReference type="GO" id="GO:0016567">
    <property type="term" value="P:protein ubiquitination"/>
    <property type="evidence" value="ECO:0007669"/>
    <property type="project" value="TreeGrafter"/>
</dbReference>
<dbReference type="InterPro" id="IPR013083">
    <property type="entry name" value="Znf_RING/FYVE/PHD"/>
</dbReference>
<reference evidence="11" key="1">
    <citation type="submission" date="2020-02" db="EMBL/GenBank/DDBJ databases">
        <authorList>
            <person name="Scholz U."/>
            <person name="Mascher M."/>
            <person name="Fiebig A."/>
        </authorList>
    </citation>
    <scope>NUCLEOTIDE SEQUENCE</scope>
</reference>
<dbReference type="InterPro" id="IPR052256">
    <property type="entry name" value="E3_ubiquitin-ligase_CHFR"/>
</dbReference>
<evidence type="ECO:0000259" key="10">
    <source>
        <dbReference type="PROSITE" id="PS50089"/>
    </source>
</evidence>
<feature type="domain" description="RING-type" evidence="10">
    <location>
        <begin position="134"/>
        <end position="179"/>
    </location>
</feature>
<keyword evidence="5" id="KW-0833">Ubl conjugation pathway</keyword>
<keyword evidence="12" id="KW-1185">Reference proteome</keyword>
<keyword evidence="8" id="KW-0131">Cell cycle</keyword>
<evidence type="ECO:0000256" key="9">
    <source>
        <dbReference type="PROSITE-ProRule" id="PRU00175"/>
    </source>
</evidence>
<proteinExistence type="predicted"/>
<keyword evidence="7" id="KW-0539">Nucleus</keyword>
<dbReference type="SMART" id="SM00184">
    <property type="entry name" value="RING"/>
    <property type="match status" value="1"/>
</dbReference>
<keyword evidence="2" id="KW-0808">Transferase</keyword>
<comment type="subcellular location">
    <subcellularLocation>
        <location evidence="1">Nucleus</location>
    </subcellularLocation>
</comment>
<keyword evidence="3" id="KW-0479">Metal-binding</keyword>
<dbReference type="GO" id="GO:0004842">
    <property type="term" value="F:ubiquitin-protein transferase activity"/>
    <property type="evidence" value="ECO:0007669"/>
    <property type="project" value="TreeGrafter"/>
</dbReference>
<evidence type="ECO:0000256" key="2">
    <source>
        <dbReference type="ARBA" id="ARBA00022679"/>
    </source>
</evidence>
<dbReference type="GO" id="GO:0005634">
    <property type="term" value="C:nucleus"/>
    <property type="evidence" value="ECO:0007669"/>
    <property type="project" value="UniProtKB-SubCell"/>
</dbReference>
<dbReference type="InterPro" id="IPR001841">
    <property type="entry name" value="Znf_RING"/>
</dbReference>
<dbReference type="GO" id="GO:0006511">
    <property type="term" value="P:ubiquitin-dependent protein catabolic process"/>
    <property type="evidence" value="ECO:0007669"/>
    <property type="project" value="TreeGrafter"/>
</dbReference>
<dbReference type="Pfam" id="PF00097">
    <property type="entry name" value="zf-C3HC4"/>
    <property type="match status" value="1"/>
</dbReference>
<dbReference type="PANTHER" id="PTHR16079:SF4">
    <property type="entry name" value="E3 UBIQUITIN-PROTEIN LIGASE CHFR"/>
    <property type="match status" value="1"/>
</dbReference>
<sequence>MEAGECSAIGGEGDGIWAKLVPTDAQCSGIDITSGDMVIHSEVTCFSSKKQSWCLIEKVPHSGKATIKNISQGPIIVDEAIVGTEETVNIKYGSEIVSGPHREGHLVFHFKETSFQKQDTKALMIPLDVEHAKCSICLNIWHDVVTVSPCLHNFCNGCFSEWLRRSEKKCRDVVCPQCRATLQSVGRNYFLRNIEEAILQTFPLLRTSNDELALLDNRASVRSNLVLGAQKPSSRNRSSGFSSEESFASGLACPQCGNLIGGFKCNRATAHLQCQACSGMMPSRPDVGIPQQCLGCDRAFCGAYWRAQGLDPGGEYTICSPETFQPASRWTISRVPDTTHEYNRYEQDITEWCIRQMGKTVQATVLEWITKLDNREIDRARLQLKHAEAVTSRTHLCSDCFCKLVNFLLYWFRLSMPRHLLPPDASNREDCWYGYACRTQHRNADHAKKRNHVCRPTRG</sequence>
<dbReference type="Pfam" id="PF17979">
    <property type="entry name" value="zf-CRD"/>
    <property type="match status" value="1"/>
</dbReference>
<dbReference type="EMBL" id="LR746268">
    <property type="protein sequence ID" value="CAA7396966.1"/>
    <property type="molecule type" value="Genomic_DNA"/>
</dbReference>
<evidence type="ECO:0000313" key="11">
    <source>
        <dbReference type="EMBL" id="CAA7396966.1"/>
    </source>
</evidence>
<evidence type="ECO:0000256" key="1">
    <source>
        <dbReference type="ARBA" id="ARBA00004123"/>
    </source>
</evidence>
<evidence type="ECO:0000256" key="5">
    <source>
        <dbReference type="ARBA" id="ARBA00022786"/>
    </source>
</evidence>
<dbReference type="Gene3D" id="3.30.40.10">
    <property type="entry name" value="Zinc/RING finger domain, C3HC4 (zinc finger)"/>
    <property type="match status" value="1"/>
</dbReference>
<dbReference type="SUPFAM" id="SSF57850">
    <property type="entry name" value="RING/U-box"/>
    <property type="match status" value="1"/>
</dbReference>
<organism evidence="11 12">
    <name type="scientific">Spirodela intermedia</name>
    <name type="common">Intermediate duckweed</name>
    <dbReference type="NCBI Taxonomy" id="51605"/>
    <lineage>
        <taxon>Eukaryota</taxon>
        <taxon>Viridiplantae</taxon>
        <taxon>Streptophyta</taxon>
        <taxon>Embryophyta</taxon>
        <taxon>Tracheophyta</taxon>
        <taxon>Spermatophyta</taxon>
        <taxon>Magnoliopsida</taxon>
        <taxon>Liliopsida</taxon>
        <taxon>Araceae</taxon>
        <taxon>Lemnoideae</taxon>
        <taxon>Spirodela</taxon>
    </lineage>
</organism>
<evidence type="ECO:0000256" key="6">
    <source>
        <dbReference type="ARBA" id="ARBA00022833"/>
    </source>
</evidence>
<dbReference type="InterPro" id="IPR040909">
    <property type="entry name" value="CHFR_Znf-CRD"/>
</dbReference>
<evidence type="ECO:0000313" key="12">
    <source>
        <dbReference type="Proteomes" id="UP000663760"/>
    </source>
</evidence>
<evidence type="ECO:0000256" key="7">
    <source>
        <dbReference type="ARBA" id="ARBA00023242"/>
    </source>
</evidence>
<keyword evidence="6" id="KW-0862">Zinc</keyword>
<dbReference type="Gene3D" id="3.30.40.140">
    <property type="match status" value="1"/>
</dbReference>
<accession>A0A7I8KI67</accession>
<evidence type="ECO:0000256" key="8">
    <source>
        <dbReference type="ARBA" id="ARBA00023306"/>
    </source>
</evidence>
<evidence type="ECO:0000256" key="3">
    <source>
        <dbReference type="ARBA" id="ARBA00022723"/>
    </source>
</evidence>
<gene>
    <name evidence="11" type="ORF">SI8410_05007629</name>
</gene>
<dbReference type="AlphaFoldDB" id="A0A7I8KI67"/>
<evidence type="ECO:0000256" key="4">
    <source>
        <dbReference type="ARBA" id="ARBA00022771"/>
    </source>
</evidence>
<dbReference type="OrthoDB" id="1305878at2759"/>
<dbReference type="PANTHER" id="PTHR16079">
    <property type="entry name" value="UBIQUITIN LIGASE PROTEIN CHFR"/>
    <property type="match status" value="1"/>
</dbReference>